<dbReference type="Pfam" id="PF03853">
    <property type="entry name" value="YjeF_N"/>
    <property type="match status" value="1"/>
</dbReference>
<evidence type="ECO:0000313" key="19">
    <source>
        <dbReference type="EMBL" id="AKH41726.1"/>
    </source>
</evidence>
<dbReference type="SUPFAM" id="SSF64153">
    <property type="entry name" value="YjeF N-terminal domain-like"/>
    <property type="match status" value="1"/>
</dbReference>
<dbReference type="PROSITE" id="PS51383">
    <property type="entry name" value="YJEF_C_3"/>
    <property type="match status" value="1"/>
</dbReference>
<comment type="similarity">
    <text evidence="17">Belongs to the NnrD/CARKD family.</text>
</comment>
<dbReference type="EMBL" id="CP011452">
    <property type="protein sequence ID" value="AKH41726.1"/>
    <property type="molecule type" value="Genomic_DNA"/>
</dbReference>
<evidence type="ECO:0000256" key="4">
    <source>
        <dbReference type="ARBA" id="ARBA00009524"/>
    </source>
</evidence>
<keyword evidence="20" id="KW-1185">Reference proteome</keyword>
<feature type="binding site" evidence="17">
    <location>
        <position position="329"/>
    </location>
    <ligand>
        <name>(6S)-NADPHX</name>
        <dbReference type="ChEBI" id="CHEBI:64076"/>
    </ligand>
</feature>
<dbReference type="HAMAP" id="MF_01965">
    <property type="entry name" value="NADHX_dehydratase"/>
    <property type="match status" value="1"/>
</dbReference>
<comment type="catalytic activity">
    <reaction evidence="2 18">
        <text>(6R)-NADPHX = (6S)-NADPHX</text>
        <dbReference type="Rhea" id="RHEA:32227"/>
        <dbReference type="ChEBI" id="CHEBI:64076"/>
        <dbReference type="ChEBI" id="CHEBI:64077"/>
        <dbReference type="EC" id="5.1.99.6"/>
    </reaction>
</comment>
<evidence type="ECO:0000256" key="3">
    <source>
        <dbReference type="ARBA" id="ARBA00006001"/>
    </source>
</evidence>
<comment type="cofactor">
    <cofactor evidence="18">
        <name>K(+)</name>
        <dbReference type="ChEBI" id="CHEBI:29103"/>
    </cofactor>
    <text evidence="18">Binds 1 potassium ion per subunit.</text>
</comment>
<feature type="binding site" evidence="17">
    <location>
        <begin position="365"/>
        <end position="369"/>
    </location>
    <ligand>
        <name>AMP</name>
        <dbReference type="ChEBI" id="CHEBI:456215"/>
    </ligand>
</feature>
<dbReference type="Proteomes" id="UP000034392">
    <property type="component" value="Chromosome"/>
</dbReference>
<evidence type="ECO:0000256" key="5">
    <source>
        <dbReference type="ARBA" id="ARBA00022723"/>
    </source>
</evidence>
<evidence type="ECO:0000256" key="1">
    <source>
        <dbReference type="ARBA" id="ARBA00000013"/>
    </source>
</evidence>
<comment type="cofactor">
    <cofactor evidence="17">
        <name>Mg(2+)</name>
        <dbReference type="ChEBI" id="CHEBI:18420"/>
    </cofactor>
</comment>
<reference evidence="19" key="1">
    <citation type="submission" date="2015-05" db="EMBL/GenBank/DDBJ databases">
        <title>The complete genome of Altererythrobacter atlanticus strain 26DY36.</title>
        <authorList>
            <person name="Wu Y.-H."/>
            <person name="Cheng H."/>
            <person name="Wu X.-W."/>
        </authorList>
    </citation>
    <scope>NUCLEOTIDE SEQUENCE [LARGE SCALE GENOMIC DNA]</scope>
    <source>
        <strain evidence="19">26DY36</strain>
    </source>
</reference>
<dbReference type="AlphaFoldDB" id="A0A0F7KRH8"/>
<dbReference type="Pfam" id="PF01256">
    <property type="entry name" value="Carb_kinase"/>
    <property type="match status" value="1"/>
</dbReference>
<organism evidence="19 20">
    <name type="scientific">Croceibacterium atlanticum</name>
    <dbReference type="NCBI Taxonomy" id="1267766"/>
    <lineage>
        <taxon>Bacteria</taxon>
        <taxon>Pseudomonadati</taxon>
        <taxon>Pseudomonadota</taxon>
        <taxon>Alphaproteobacteria</taxon>
        <taxon>Sphingomonadales</taxon>
        <taxon>Erythrobacteraceae</taxon>
        <taxon>Croceibacterium</taxon>
    </lineage>
</organism>
<dbReference type="PATRIC" id="fig|1267766.3.peg.676"/>
<evidence type="ECO:0000256" key="12">
    <source>
        <dbReference type="ARBA" id="ARBA00023239"/>
    </source>
</evidence>
<evidence type="ECO:0000256" key="6">
    <source>
        <dbReference type="ARBA" id="ARBA00022741"/>
    </source>
</evidence>
<comment type="function">
    <text evidence="17">Catalyzes the dehydration of the S-form of NAD(P)HX at the expense of ADP, which is converted to AMP. Together with NAD(P)HX epimerase, which catalyzes the epimerization of the S- and R-forms, the enzyme allows the repair of both epimers of NAD(P)HX, a damaged form of NAD(P)H that is a result of enzymatic or heat-dependent hydration.</text>
</comment>
<keyword evidence="7 17" id="KW-0067">ATP-binding</keyword>
<keyword evidence="5 18" id="KW-0479">Metal-binding</keyword>
<dbReference type="EC" id="4.2.1.136" evidence="17"/>
<dbReference type="PROSITE" id="PS51385">
    <property type="entry name" value="YJEF_N"/>
    <property type="match status" value="1"/>
</dbReference>
<evidence type="ECO:0000256" key="11">
    <source>
        <dbReference type="ARBA" id="ARBA00023235"/>
    </source>
</evidence>
<evidence type="ECO:0000256" key="10">
    <source>
        <dbReference type="ARBA" id="ARBA00023027"/>
    </source>
</evidence>
<evidence type="ECO:0000256" key="15">
    <source>
        <dbReference type="ARBA" id="ARBA00048238"/>
    </source>
</evidence>
<dbReference type="PIRSF" id="PIRSF017184">
    <property type="entry name" value="Nnr"/>
    <property type="match status" value="1"/>
</dbReference>
<dbReference type="PANTHER" id="PTHR12592:SF0">
    <property type="entry name" value="ATP-DEPENDENT (S)-NAD(P)H-HYDRATE DEHYDRATASE"/>
    <property type="match status" value="1"/>
</dbReference>
<comment type="catalytic activity">
    <reaction evidence="1 18">
        <text>(6R)-NADHX = (6S)-NADHX</text>
        <dbReference type="Rhea" id="RHEA:32215"/>
        <dbReference type="ChEBI" id="CHEBI:64074"/>
        <dbReference type="ChEBI" id="CHEBI:64075"/>
        <dbReference type="EC" id="5.1.99.6"/>
    </reaction>
</comment>
<comment type="function">
    <text evidence="14 18">Bifunctional enzyme that catalyzes the epimerization of the S- and R-forms of NAD(P)HX and the dehydration of the S-form of NAD(P)HX at the expense of ADP, which is converted to AMP. This allows the repair of both epimers of NAD(P)HX, a damaged form of NAD(P)H that is a result of enzymatic or heat-dependent hydration.</text>
</comment>
<evidence type="ECO:0000256" key="8">
    <source>
        <dbReference type="ARBA" id="ARBA00022857"/>
    </source>
</evidence>
<gene>
    <name evidence="19" type="primary">nnr</name>
    <name evidence="17" type="synonym">nnrD</name>
    <name evidence="19" type="ORF">WYH_00670</name>
</gene>
<dbReference type="InterPro" id="IPR017953">
    <property type="entry name" value="Carbohydrate_kinase_pred_CS"/>
</dbReference>
<dbReference type="GO" id="GO:0005524">
    <property type="term" value="F:ATP binding"/>
    <property type="evidence" value="ECO:0007669"/>
    <property type="project" value="UniProtKB-UniRule"/>
</dbReference>
<keyword evidence="6 17" id="KW-0547">Nucleotide-binding</keyword>
<keyword evidence="13" id="KW-0511">Multifunctional enzyme</keyword>
<dbReference type="SUPFAM" id="SSF53613">
    <property type="entry name" value="Ribokinase-like"/>
    <property type="match status" value="1"/>
</dbReference>
<feature type="binding site" evidence="17">
    <location>
        <position position="281"/>
    </location>
    <ligand>
        <name>(6S)-NADPHX</name>
        <dbReference type="ChEBI" id="CHEBI:64076"/>
    </ligand>
</feature>
<accession>A0A0F7KRH8</accession>
<dbReference type="InterPro" id="IPR000631">
    <property type="entry name" value="CARKD"/>
</dbReference>
<keyword evidence="8 17" id="KW-0521">NADP</keyword>
<dbReference type="GO" id="GO:0052856">
    <property type="term" value="F:NAD(P)HX epimerase activity"/>
    <property type="evidence" value="ECO:0007669"/>
    <property type="project" value="UniProtKB-EC"/>
</dbReference>
<dbReference type="Gene3D" id="3.40.1190.20">
    <property type="match status" value="1"/>
</dbReference>
<dbReference type="GO" id="GO:0046872">
    <property type="term" value="F:metal ion binding"/>
    <property type="evidence" value="ECO:0007669"/>
    <property type="project" value="UniProtKB-UniRule"/>
</dbReference>
<dbReference type="CDD" id="cd01171">
    <property type="entry name" value="YXKO-related"/>
    <property type="match status" value="1"/>
</dbReference>
<evidence type="ECO:0000256" key="16">
    <source>
        <dbReference type="ARBA" id="ARBA00049209"/>
    </source>
</evidence>
<dbReference type="STRING" id="1267766.WYH_00670"/>
<evidence type="ECO:0000313" key="20">
    <source>
        <dbReference type="Proteomes" id="UP000034392"/>
    </source>
</evidence>
<dbReference type="GO" id="GO:0052855">
    <property type="term" value="F:ADP-dependent NAD(P)H-hydrate dehydratase activity"/>
    <property type="evidence" value="ECO:0007669"/>
    <property type="project" value="UniProtKB-UniRule"/>
</dbReference>
<dbReference type="InterPro" id="IPR036652">
    <property type="entry name" value="YjeF_N_dom_sf"/>
</dbReference>
<dbReference type="GO" id="GO:0110051">
    <property type="term" value="P:metabolite repair"/>
    <property type="evidence" value="ECO:0007669"/>
    <property type="project" value="TreeGrafter"/>
</dbReference>
<dbReference type="NCBIfam" id="TIGR00197">
    <property type="entry name" value="yjeF_nterm"/>
    <property type="match status" value="1"/>
</dbReference>
<feature type="binding site" evidence="17">
    <location>
        <position position="226"/>
    </location>
    <ligand>
        <name>(6S)-NADPHX</name>
        <dbReference type="ChEBI" id="CHEBI:64076"/>
    </ligand>
</feature>
<comment type="similarity">
    <text evidence="3 18">In the N-terminal section; belongs to the NnrE/AIBP family.</text>
</comment>
<feature type="binding site" evidence="17">
    <location>
        <position position="394"/>
    </location>
    <ligand>
        <name>AMP</name>
        <dbReference type="ChEBI" id="CHEBI:456215"/>
    </ligand>
</feature>
<evidence type="ECO:0000256" key="14">
    <source>
        <dbReference type="ARBA" id="ARBA00025153"/>
    </source>
</evidence>
<comment type="catalytic activity">
    <reaction evidence="15 17 18">
        <text>(6S)-NADHX + ADP = AMP + phosphate + NADH + H(+)</text>
        <dbReference type="Rhea" id="RHEA:32223"/>
        <dbReference type="ChEBI" id="CHEBI:15378"/>
        <dbReference type="ChEBI" id="CHEBI:43474"/>
        <dbReference type="ChEBI" id="CHEBI:57945"/>
        <dbReference type="ChEBI" id="CHEBI:64074"/>
        <dbReference type="ChEBI" id="CHEBI:456215"/>
        <dbReference type="ChEBI" id="CHEBI:456216"/>
        <dbReference type="EC" id="4.2.1.136"/>
    </reaction>
</comment>
<sequence length="450" mass="46618">MRAAEQSLIDGGETVESLMDCAGKGAAEWVWRVAGGRSVTVLCGPGNNGGDGYVIARELLRRGLPVSIVAPLEPATDAARAARAAYHGPFAEMGKGGVFVDCLFGSGLGRPLSDELAALVCRLAEDHATRVAIDLPSGIESDSGQPLNDGLPDYDLTISLGAWKYAHWLMPAMQAMGERRLVDIGIGRVADAGTMIRRPHLPTPARDAHKYTRGLLAIVGGAMPGAAMLACRAAAHGGAGYIKLFADHHPQCAPDELVIDTSPLEHALADRRIAALLVGPGLTRDDAAQHRLSAVLARDLPTVLDADALVLLRPAMLAARTAPLILTPHSGELAQLFSAFGIEGEDRIGHLHELARKSGAVVAAKGPDTLVAAPDGELRIARPAPSWLSTAGTGDVLAGLIASRLANGAAPVDAAAQAIWLHGEAAHQAGPVFTPSDLVRSLAGAYAACL</sequence>
<keyword evidence="11 18" id="KW-0413">Isomerase</keyword>
<evidence type="ECO:0000256" key="17">
    <source>
        <dbReference type="HAMAP-Rule" id="MF_01965"/>
    </source>
</evidence>
<evidence type="ECO:0000256" key="7">
    <source>
        <dbReference type="ARBA" id="ARBA00022840"/>
    </source>
</evidence>
<dbReference type="NCBIfam" id="TIGR00196">
    <property type="entry name" value="yjeF_cterm"/>
    <property type="match status" value="1"/>
</dbReference>
<dbReference type="InterPro" id="IPR004443">
    <property type="entry name" value="YjeF_N_dom"/>
</dbReference>
<comment type="similarity">
    <text evidence="4 18">In the C-terminal section; belongs to the NnrD/CARKD family.</text>
</comment>
<name>A0A0F7KRH8_9SPHN</name>
<dbReference type="GO" id="GO:0046496">
    <property type="term" value="P:nicotinamide nucleotide metabolic process"/>
    <property type="evidence" value="ECO:0007669"/>
    <property type="project" value="UniProtKB-UniRule"/>
</dbReference>
<dbReference type="KEGG" id="aay:WYH_00670"/>
<comment type="catalytic activity">
    <reaction evidence="16 17 18">
        <text>(6S)-NADPHX + ADP = AMP + phosphate + NADPH + H(+)</text>
        <dbReference type="Rhea" id="RHEA:32235"/>
        <dbReference type="ChEBI" id="CHEBI:15378"/>
        <dbReference type="ChEBI" id="CHEBI:43474"/>
        <dbReference type="ChEBI" id="CHEBI:57783"/>
        <dbReference type="ChEBI" id="CHEBI:64076"/>
        <dbReference type="ChEBI" id="CHEBI:456215"/>
        <dbReference type="ChEBI" id="CHEBI:456216"/>
        <dbReference type="EC" id="4.2.1.136"/>
    </reaction>
</comment>
<protein>
    <recommendedName>
        <fullName evidence="17">ADP-dependent (S)-NAD(P)H-hydrate dehydratase</fullName>
        <ecNumber evidence="17">4.2.1.136</ecNumber>
    </recommendedName>
    <alternativeName>
        <fullName evidence="17">ADP-dependent NAD(P)HX dehydratase</fullName>
    </alternativeName>
</protein>
<dbReference type="Gene3D" id="3.40.50.10260">
    <property type="entry name" value="YjeF N-terminal domain"/>
    <property type="match status" value="1"/>
</dbReference>
<dbReference type="InterPro" id="IPR029056">
    <property type="entry name" value="Ribokinase-like"/>
</dbReference>
<comment type="subunit">
    <text evidence="17">Homotetramer.</text>
</comment>
<evidence type="ECO:0000256" key="18">
    <source>
        <dbReference type="PIRNR" id="PIRNR017184"/>
    </source>
</evidence>
<evidence type="ECO:0000256" key="9">
    <source>
        <dbReference type="ARBA" id="ARBA00022958"/>
    </source>
</evidence>
<evidence type="ECO:0000256" key="2">
    <source>
        <dbReference type="ARBA" id="ARBA00000909"/>
    </source>
</evidence>
<dbReference type="PROSITE" id="PS01050">
    <property type="entry name" value="YJEF_C_2"/>
    <property type="match status" value="1"/>
</dbReference>
<proteinExistence type="inferred from homology"/>
<dbReference type="PANTHER" id="PTHR12592">
    <property type="entry name" value="ATP-DEPENDENT (S)-NAD(P)H-HYDRATE DEHYDRATASE FAMILY MEMBER"/>
    <property type="match status" value="1"/>
</dbReference>
<keyword evidence="10 17" id="KW-0520">NAD</keyword>
<keyword evidence="9 18" id="KW-0630">Potassium</keyword>
<feature type="binding site" evidence="17">
    <location>
        <position position="395"/>
    </location>
    <ligand>
        <name>(6S)-NADPHX</name>
        <dbReference type="ChEBI" id="CHEBI:64076"/>
    </ligand>
</feature>
<keyword evidence="12 17" id="KW-0456">Lyase</keyword>
<evidence type="ECO:0000256" key="13">
    <source>
        <dbReference type="ARBA" id="ARBA00023268"/>
    </source>
</evidence>
<dbReference type="InterPro" id="IPR030677">
    <property type="entry name" value="Nnr"/>
</dbReference>